<dbReference type="Proteomes" id="UP001164746">
    <property type="component" value="Chromosome 6"/>
</dbReference>
<proteinExistence type="predicted"/>
<dbReference type="PANTHER" id="PTHR47526">
    <property type="entry name" value="ATP-DEPENDENT DNA HELICASE"/>
    <property type="match status" value="1"/>
</dbReference>
<evidence type="ECO:0000313" key="3">
    <source>
        <dbReference type="EMBL" id="WAR08655.1"/>
    </source>
</evidence>
<keyword evidence="1" id="KW-0479">Metal-binding</keyword>
<reference evidence="3" key="1">
    <citation type="submission" date="2022-11" db="EMBL/GenBank/DDBJ databases">
        <title>Centuries of genome instability and evolution in soft-shell clam transmissible cancer (bioRxiv).</title>
        <authorList>
            <person name="Hart S.F.M."/>
            <person name="Yonemitsu M.A."/>
            <person name="Giersch R.M."/>
            <person name="Beal B.F."/>
            <person name="Arriagada G."/>
            <person name="Davis B.W."/>
            <person name="Ostrander E.A."/>
            <person name="Goff S.P."/>
            <person name="Metzger M.J."/>
        </authorList>
    </citation>
    <scope>NUCLEOTIDE SEQUENCE</scope>
    <source>
        <strain evidence="3">MELC-2E11</strain>
        <tissue evidence="3">Siphon/mantle</tissue>
    </source>
</reference>
<feature type="domain" description="SWIM-type" evidence="2">
    <location>
        <begin position="86"/>
        <end position="122"/>
    </location>
</feature>
<keyword evidence="4" id="KW-1185">Reference proteome</keyword>
<accession>A0ABY7EFK7</accession>
<organism evidence="3 4">
    <name type="scientific">Mya arenaria</name>
    <name type="common">Soft-shell clam</name>
    <dbReference type="NCBI Taxonomy" id="6604"/>
    <lineage>
        <taxon>Eukaryota</taxon>
        <taxon>Metazoa</taxon>
        <taxon>Spiralia</taxon>
        <taxon>Lophotrochozoa</taxon>
        <taxon>Mollusca</taxon>
        <taxon>Bivalvia</taxon>
        <taxon>Autobranchia</taxon>
        <taxon>Heteroconchia</taxon>
        <taxon>Euheterodonta</taxon>
        <taxon>Imparidentia</taxon>
        <taxon>Neoheterodontei</taxon>
        <taxon>Myida</taxon>
        <taxon>Myoidea</taxon>
        <taxon>Myidae</taxon>
        <taxon>Mya</taxon>
    </lineage>
</organism>
<keyword evidence="1" id="KW-0862">Zinc</keyword>
<dbReference type="PROSITE" id="PS50966">
    <property type="entry name" value="ZF_SWIM"/>
    <property type="match status" value="1"/>
</dbReference>
<keyword evidence="1" id="KW-0863">Zinc-finger</keyword>
<protein>
    <recommendedName>
        <fullName evidence="2">SWIM-type domain-containing protein</fullName>
    </recommendedName>
</protein>
<dbReference type="InterPro" id="IPR007527">
    <property type="entry name" value="Znf_SWIM"/>
</dbReference>
<gene>
    <name evidence="3" type="ORF">MAR_018613</name>
</gene>
<evidence type="ECO:0000256" key="1">
    <source>
        <dbReference type="PROSITE-ProRule" id="PRU00325"/>
    </source>
</evidence>
<name>A0ABY7EFK7_MYAAR</name>
<dbReference type="PANTHER" id="PTHR47526:SF4">
    <property type="entry name" value="SWIM-TYPE DOMAIN-CONTAINING PROTEIN"/>
    <property type="match status" value="1"/>
</dbReference>
<feature type="non-terminal residue" evidence="3">
    <location>
        <position position="144"/>
    </location>
</feature>
<sequence length="144" mass="15974">TLEPVVSARYGEKLKLIAGTDPYTLPTWSPDVKSLPAVTYPDIVNFLVYSPSAYTLDDLNCYKGLEANNQIFCGWVLHSPRFREKAWIIAEGNSKVLSSHCDCMAGFGESCIHVAALLFASDGTVQIRNSWTVTQEPAYWLLPT</sequence>
<dbReference type="EMBL" id="CP111017">
    <property type="protein sequence ID" value="WAR08655.1"/>
    <property type="molecule type" value="Genomic_DNA"/>
</dbReference>
<evidence type="ECO:0000313" key="4">
    <source>
        <dbReference type="Proteomes" id="UP001164746"/>
    </source>
</evidence>
<evidence type="ECO:0000259" key="2">
    <source>
        <dbReference type="PROSITE" id="PS50966"/>
    </source>
</evidence>